<feature type="domain" description="Tryptophan synthase beta chain-like PALP" evidence="2">
    <location>
        <begin position="64"/>
        <end position="366"/>
    </location>
</feature>
<protein>
    <submittedName>
        <fullName evidence="3">Cystathionine beta-synthase</fullName>
    </submittedName>
</protein>
<comment type="caution">
    <text evidence="3">The sequence shown here is derived from an EMBL/GenBank/DDBJ whole genome shotgun (WGS) entry which is preliminary data.</text>
</comment>
<dbReference type="InterPro" id="IPR036052">
    <property type="entry name" value="TrpB-like_PALP_sf"/>
</dbReference>
<dbReference type="EMBL" id="JAIFTH010001436">
    <property type="protein sequence ID" value="KAG9508533.1"/>
    <property type="molecule type" value="Genomic_DNA"/>
</dbReference>
<dbReference type="PROSITE" id="PS00901">
    <property type="entry name" value="CYS_SYNTHASE"/>
    <property type="match status" value="1"/>
</dbReference>
<evidence type="ECO:0000313" key="4">
    <source>
        <dbReference type="Proteomes" id="UP000825002"/>
    </source>
</evidence>
<dbReference type="InterPro" id="IPR001216">
    <property type="entry name" value="P-phosphate_BS"/>
</dbReference>
<dbReference type="Gene3D" id="3.40.50.1100">
    <property type="match status" value="2"/>
</dbReference>
<dbReference type="InterPro" id="IPR001926">
    <property type="entry name" value="TrpB-like_PALP"/>
</dbReference>
<dbReference type="InterPro" id="IPR050214">
    <property type="entry name" value="Cys_Synth/Cystath_Beta-Synth"/>
</dbReference>
<gene>
    <name evidence="3" type="primary">Cbs</name>
    <name evidence="3" type="ORF">GZH46_02966</name>
</gene>
<accession>A0ABQ7S536</accession>
<dbReference type="Pfam" id="PF00291">
    <property type="entry name" value="PALP"/>
    <property type="match status" value="1"/>
</dbReference>
<dbReference type="PANTHER" id="PTHR10314">
    <property type="entry name" value="CYSTATHIONINE BETA-SYNTHASE"/>
    <property type="match status" value="1"/>
</dbReference>
<keyword evidence="4" id="KW-1185">Reference proteome</keyword>
<dbReference type="CDD" id="cd01561">
    <property type="entry name" value="CBS_like"/>
    <property type="match status" value="1"/>
</dbReference>
<evidence type="ECO:0000256" key="1">
    <source>
        <dbReference type="ARBA" id="ARBA00001933"/>
    </source>
</evidence>
<dbReference type="Proteomes" id="UP000825002">
    <property type="component" value="Unassembled WGS sequence"/>
</dbReference>
<comment type="cofactor">
    <cofactor evidence="1">
        <name>pyridoxal 5'-phosphate</name>
        <dbReference type="ChEBI" id="CHEBI:597326"/>
    </cofactor>
</comment>
<proteinExistence type="predicted"/>
<name>A0ABQ7S536_9ACAR</name>
<organism evidence="3 4">
    <name type="scientific">Fragariocoptes setiger</name>
    <dbReference type="NCBI Taxonomy" id="1670756"/>
    <lineage>
        <taxon>Eukaryota</taxon>
        <taxon>Metazoa</taxon>
        <taxon>Ecdysozoa</taxon>
        <taxon>Arthropoda</taxon>
        <taxon>Chelicerata</taxon>
        <taxon>Arachnida</taxon>
        <taxon>Acari</taxon>
        <taxon>Acariformes</taxon>
        <taxon>Trombidiformes</taxon>
        <taxon>Prostigmata</taxon>
        <taxon>Eupodina</taxon>
        <taxon>Eriophyoidea</taxon>
        <taxon>Phytoptidae</taxon>
        <taxon>Fragariocoptes</taxon>
    </lineage>
</organism>
<sequence length="397" mass="43359">MPVFTPVNQDYCAEAVGWPSKCLWAQKFENQRNGCEDQTDMKDVNPHNHITFVPTSVNKIVTSITDAIGNTPLVRLNRLPEKYGIECEIVAKCEFMNPGGSVKDRIAIRMIIEAENAGLIEPNAGWTLIEPTSGNTGIGLAMAAASRGYECIIVMPEKMSMEKESILRALGATIVRTRTSAAYKDSDSHINRAIELNKKIPKSIILNQYRHAGNPLAHYDASAEEILHACQDNVDVLVAGAGTGGTISGLARKFRERVPSCKIVAADPVGSLLAQPASLNEHKPEESAYDVEGIGYDFVPTVLDRGIVDKWVKTRDEASFTMARELIRLEGLLCGGSSGAAIVAAIKAAKYYELDKNHRIVVVLPDGVRNYMTKMISDDWMEQKGYTKTGLNATGMT</sequence>
<reference evidence="3 4" key="1">
    <citation type="submission" date="2020-10" db="EMBL/GenBank/DDBJ databases">
        <authorList>
            <person name="Klimov P.B."/>
            <person name="Dyachkov S.M."/>
            <person name="Chetverikov P.E."/>
        </authorList>
    </citation>
    <scope>NUCLEOTIDE SEQUENCE [LARGE SCALE GENOMIC DNA]</scope>
    <source>
        <strain evidence="3">BMOC 18-1129-001#AD2665</strain>
        <tissue evidence="3">Entire mites</tissue>
    </source>
</reference>
<evidence type="ECO:0000259" key="2">
    <source>
        <dbReference type="Pfam" id="PF00291"/>
    </source>
</evidence>
<dbReference type="SUPFAM" id="SSF53686">
    <property type="entry name" value="Tryptophan synthase beta subunit-like PLP-dependent enzymes"/>
    <property type="match status" value="1"/>
</dbReference>
<evidence type="ECO:0000313" key="3">
    <source>
        <dbReference type="EMBL" id="KAG9508533.1"/>
    </source>
</evidence>